<accession>A0ABT9WPR8</accession>
<sequence length="349" mass="39474">MYIKRKLSNRFDLVASHVKNTYESLNATGAAAIVIHKDKIVKETYWGRQSKALNSRAIQEDTQFHVASVRKSYIGFAIAYAIHKGYIASIDDQACQYLPSVDADLLKGTKIRHLLTHTHGLRTVNKSIIREFLPGESWAYRDICVDLISQIIKNTTGKTIADIVFQQVIEPLSLKETGWYGKREETFVEVIREPNDPHWYTSDDINGDKMNMYVSARELAYWGYLHLKKGFINGKQIVAKDMLDMATSLQSPKMLSTDFPQNGFFWFVKDLPAKNTEIGELVPKGAYQILGYTGAAVLVIPEKDLVVVRMFNSFGSPAGFDYLEDIRSFGNAVMACFNEIRISSTMIDT</sequence>
<evidence type="ECO:0000313" key="3">
    <source>
        <dbReference type="Proteomes" id="UP001223586"/>
    </source>
</evidence>
<keyword evidence="3" id="KW-1185">Reference proteome</keyword>
<dbReference type="InterPro" id="IPR012338">
    <property type="entry name" value="Beta-lactam/transpept-like"/>
</dbReference>
<dbReference type="RefSeq" id="WP_307226842.1">
    <property type="nucleotide sequence ID" value="NZ_JAUSTT010000003.1"/>
</dbReference>
<name>A0ABT9WPR8_9BACI</name>
<evidence type="ECO:0000313" key="2">
    <source>
        <dbReference type="EMBL" id="MDQ0174947.1"/>
    </source>
</evidence>
<evidence type="ECO:0000259" key="1">
    <source>
        <dbReference type="Pfam" id="PF00144"/>
    </source>
</evidence>
<dbReference type="EMBL" id="JAUSTT010000003">
    <property type="protein sequence ID" value="MDQ0174947.1"/>
    <property type="molecule type" value="Genomic_DNA"/>
</dbReference>
<dbReference type="PANTHER" id="PTHR43283:SF7">
    <property type="entry name" value="BETA-LACTAMASE-RELATED DOMAIN-CONTAINING PROTEIN"/>
    <property type="match status" value="1"/>
</dbReference>
<organism evidence="2 3">
    <name type="scientific">Bacillus chungangensis</name>
    <dbReference type="NCBI Taxonomy" id="587633"/>
    <lineage>
        <taxon>Bacteria</taxon>
        <taxon>Bacillati</taxon>
        <taxon>Bacillota</taxon>
        <taxon>Bacilli</taxon>
        <taxon>Bacillales</taxon>
        <taxon>Bacillaceae</taxon>
        <taxon>Bacillus</taxon>
    </lineage>
</organism>
<reference evidence="2 3" key="1">
    <citation type="submission" date="2023-07" db="EMBL/GenBank/DDBJ databases">
        <title>Genomic Encyclopedia of Type Strains, Phase IV (KMG-IV): sequencing the most valuable type-strain genomes for metagenomic binning, comparative biology and taxonomic classification.</title>
        <authorList>
            <person name="Goeker M."/>
        </authorList>
    </citation>
    <scope>NUCLEOTIDE SEQUENCE [LARGE SCALE GENOMIC DNA]</scope>
    <source>
        <strain evidence="2 3">DSM 23837</strain>
    </source>
</reference>
<comment type="caution">
    <text evidence="2">The sequence shown here is derived from an EMBL/GenBank/DDBJ whole genome shotgun (WGS) entry which is preliminary data.</text>
</comment>
<dbReference type="PANTHER" id="PTHR43283">
    <property type="entry name" value="BETA-LACTAMASE-RELATED"/>
    <property type="match status" value="1"/>
</dbReference>
<dbReference type="Pfam" id="PF00144">
    <property type="entry name" value="Beta-lactamase"/>
    <property type="match status" value="1"/>
</dbReference>
<dbReference type="Gene3D" id="3.40.710.10">
    <property type="entry name" value="DD-peptidase/beta-lactamase superfamily"/>
    <property type="match status" value="1"/>
</dbReference>
<protein>
    <submittedName>
        <fullName evidence="2">CubicO group peptidase (Beta-lactamase class C family)</fullName>
    </submittedName>
</protein>
<dbReference type="InterPro" id="IPR001466">
    <property type="entry name" value="Beta-lactam-related"/>
</dbReference>
<dbReference type="InterPro" id="IPR050789">
    <property type="entry name" value="Diverse_Enzym_Activities"/>
</dbReference>
<feature type="domain" description="Beta-lactamase-related" evidence="1">
    <location>
        <begin position="17"/>
        <end position="321"/>
    </location>
</feature>
<dbReference type="Proteomes" id="UP001223586">
    <property type="component" value="Unassembled WGS sequence"/>
</dbReference>
<gene>
    <name evidence="2" type="ORF">J2S08_000781</name>
</gene>
<proteinExistence type="predicted"/>
<dbReference type="SUPFAM" id="SSF56601">
    <property type="entry name" value="beta-lactamase/transpeptidase-like"/>
    <property type="match status" value="1"/>
</dbReference>